<dbReference type="Gene3D" id="3.40.710.10">
    <property type="entry name" value="DD-peptidase/beta-lactamase superfamily"/>
    <property type="match status" value="1"/>
</dbReference>
<organism evidence="2 3">
    <name type="scientific">Streptomyces venezuelae</name>
    <dbReference type="NCBI Taxonomy" id="54571"/>
    <lineage>
        <taxon>Bacteria</taxon>
        <taxon>Bacillati</taxon>
        <taxon>Actinomycetota</taxon>
        <taxon>Actinomycetes</taxon>
        <taxon>Kitasatosporales</taxon>
        <taxon>Streptomycetaceae</taxon>
        <taxon>Streptomyces</taxon>
    </lineage>
</organism>
<dbReference type="InterPro" id="IPR052907">
    <property type="entry name" value="Beta-lactamase/esterase"/>
</dbReference>
<dbReference type="GO" id="GO:0016787">
    <property type="term" value="F:hydrolase activity"/>
    <property type="evidence" value="ECO:0007669"/>
    <property type="project" value="UniProtKB-KW"/>
</dbReference>
<dbReference type="PANTHER" id="PTHR43319:SF3">
    <property type="entry name" value="BETA-LACTAMASE-RELATED DOMAIN-CONTAINING PROTEIN"/>
    <property type="match status" value="1"/>
</dbReference>
<accession>A0A5P2DC18</accession>
<proteinExistence type="predicted"/>
<name>A0A5P2DC18_STRVZ</name>
<keyword evidence="2" id="KW-0378">Hydrolase</keyword>
<gene>
    <name evidence="2" type="ORF">DEJ50_01780</name>
</gene>
<evidence type="ECO:0000313" key="3">
    <source>
        <dbReference type="Proteomes" id="UP000325211"/>
    </source>
</evidence>
<dbReference type="SUPFAM" id="SSF56601">
    <property type="entry name" value="beta-lactamase/transpeptidase-like"/>
    <property type="match status" value="1"/>
</dbReference>
<dbReference type="Proteomes" id="UP000325211">
    <property type="component" value="Chromosome"/>
</dbReference>
<dbReference type="AlphaFoldDB" id="A0A5P2DC18"/>
<dbReference type="EMBL" id="CP029190">
    <property type="protein sequence ID" value="QES52080.1"/>
    <property type="molecule type" value="Genomic_DNA"/>
</dbReference>
<dbReference type="OrthoDB" id="9809635at2"/>
<protein>
    <submittedName>
        <fullName evidence="2">Serine hydrolase</fullName>
    </submittedName>
</protein>
<dbReference type="Pfam" id="PF00144">
    <property type="entry name" value="Beta-lactamase"/>
    <property type="match status" value="1"/>
</dbReference>
<dbReference type="PANTHER" id="PTHR43319">
    <property type="entry name" value="BETA-LACTAMASE-RELATED"/>
    <property type="match status" value="1"/>
</dbReference>
<sequence length="367" mass="39037">MADAQARVDGIVGRLVESGEESGLQVAAYLDGELVVDVCAGAAGQSALRPDSLIHSFSTGKGFTTTLVHVLAEQGLIDYDAPIARYWPEFGAHGKDRATVRHALTHTLGIPQLPAALTPEELCDWDTMCAVVAELEPLWEPGSDSGYHGWTFGWILGETVRRATGLPPDEALRRYVAEPLGVADELFFGLPEPALNRTAPLLEGDWAAYLAALPPSAPFTRLVAPNPRLWTTAELANRRDYLLADLPACGTTTARAAARLYAALLGEVDGVRLVSPERVALAAAPAVEGRDRMLLGRFSKGLGYFLGLPEMAGERSSFGHHGSGGSIAFADRARGLSFALTRTRLVGGASDTAARLLADELRSLSGR</sequence>
<dbReference type="InterPro" id="IPR012338">
    <property type="entry name" value="Beta-lactam/transpept-like"/>
</dbReference>
<feature type="domain" description="Beta-lactamase-related" evidence="1">
    <location>
        <begin position="9"/>
        <end position="357"/>
    </location>
</feature>
<evidence type="ECO:0000259" key="1">
    <source>
        <dbReference type="Pfam" id="PF00144"/>
    </source>
</evidence>
<dbReference type="InterPro" id="IPR001466">
    <property type="entry name" value="Beta-lactam-related"/>
</dbReference>
<reference evidence="2 3" key="1">
    <citation type="submission" date="2018-05" db="EMBL/GenBank/DDBJ databases">
        <title>Streptomyces venezuelae.</title>
        <authorList>
            <person name="Kim W."/>
            <person name="Lee N."/>
            <person name="Cho B.-K."/>
        </authorList>
    </citation>
    <scope>NUCLEOTIDE SEQUENCE [LARGE SCALE GENOMIC DNA]</scope>
    <source>
        <strain evidence="2 3">ATCC 21782</strain>
    </source>
</reference>
<evidence type="ECO:0000313" key="2">
    <source>
        <dbReference type="EMBL" id="QES52080.1"/>
    </source>
</evidence>